<feature type="domain" description="TauD/TfdA-like" evidence="4">
    <location>
        <begin position="79"/>
        <end position="245"/>
    </location>
</feature>
<dbReference type="Gene3D" id="3.60.130.10">
    <property type="entry name" value="Clavaminate synthase-like"/>
    <property type="match status" value="1"/>
</dbReference>
<dbReference type="KEGG" id="bsed:DN745_17415"/>
<gene>
    <name evidence="5" type="ORF">DN745_17415</name>
</gene>
<evidence type="ECO:0000313" key="5">
    <source>
        <dbReference type="EMBL" id="AWV91009.1"/>
    </source>
</evidence>
<keyword evidence="3" id="KW-0045">Antibiotic biosynthesis</keyword>
<dbReference type="EMBL" id="CP030032">
    <property type="protein sequence ID" value="AWV91009.1"/>
    <property type="molecule type" value="Genomic_DNA"/>
</dbReference>
<keyword evidence="2" id="KW-0560">Oxidoreductase</keyword>
<evidence type="ECO:0000256" key="1">
    <source>
        <dbReference type="ARBA" id="ARBA00001954"/>
    </source>
</evidence>
<dbReference type="AlphaFoldDB" id="A0A2Z4FPT9"/>
<dbReference type="Proteomes" id="UP000249799">
    <property type="component" value="Chromosome"/>
</dbReference>
<keyword evidence="6" id="KW-1185">Reference proteome</keyword>
<dbReference type="Pfam" id="PF02668">
    <property type="entry name" value="TauD"/>
    <property type="match status" value="1"/>
</dbReference>
<sequence length="426" mass="48716">MCHKTATRTWNLVRDGKAVPPRRARVTFRKGKIMTADMISYTIAPEFDALKELALNGFALIRQAGLGSGEQLASELGPVLQITDVTVNEKSEQMVTGSQELGLHTDHGGVDYIVWECVAQCDDGGVSRLVDTHAVLEMLSEREKQTLQGVYLTEHQVFKGDPHRRPLLRQKDDSYQVYYSFWLLENELNARQTAAAEAFRRGVEEAEEVQIRLEPGDLLVIDNRRILHGRTAIKGNKNRLLKRYWVGEQEVADPKLRSVKGYVLPEKICEARVAELMDKGVEPAVAAIDMSMVKMKLQDADEGAGWTPAECEEAELEYKRYLTLNMRYEDRAIVPTKQIDTMWHFHILDTRAYHKDCDEVFGEYFHHFPYFGMRGDDDAQDLEDSFYETAELYEKDFGEAMLRNHAVATDCWHDCQGRCWHACSSK</sequence>
<name>A0A2Z4FPT9_9DELT</name>
<protein>
    <recommendedName>
        <fullName evidence="4">TauD/TfdA-like domain-containing protein</fullName>
    </recommendedName>
</protein>
<accession>A0A2Z4FPT9</accession>
<proteinExistence type="predicted"/>
<dbReference type="PANTHER" id="PTHR10696">
    <property type="entry name" value="GAMMA-BUTYROBETAINE HYDROXYLASE-RELATED"/>
    <property type="match status" value="1"/>
</dbReference>
<evidence type="ECO:0000313" key="6">
    <source>
        <dbReference type="Proteomes" id="UP000249799"/>
    </source>
</evidence>
<dbReference type="InterPro" id="IPR003819">
    <property type="entry name" value="TauD/TfdA-like"/>
</dbReference>
<dbReference type="PANTHER" id="PTHR10696:SF56">
    <property type="entry name" value="TAUD_TFDA-LIKE DOMAIN-CONTAINING PROTEIN"/>
    <property type="match status" value="1"/>
</dbReference>
<dbReference type="InterPro" id="IPR042098">
    <property type="entry name" value="TauD-like_sf"/>
</dbReference>
<organism evidence="5 6">
    <name type="scientific">Bradymonas sediminis</name>
    <dbReference type="NCBI Taxonomy" id="1548548"/>
    <lineage>
        <taxon>Bacteria</taxon>
        <taxon>Deltaproteobacteria</taxon>
        <taxon>Bradymonadales</taxon>
        <taxon>Bradymonadaceae</taxon>
        <taxon>Bradymonas</taxon>
    </lineage>
</organism>
<dbReference type="GO" id="GO:0016491">
    <property type="term" value="F:oxidoreductase activity"/>
    <property type="evidence" value="ECO:0007669"/>
    <property type="project" value="UniProtKB-KW"/>
</dbReference>
<dbReference type="GO" id="GO:0017000">
    <property type="term" value="P:antibiotic biosynthetic process"/>
    <property type="evidence" value="ECO:0007669"/>
    <property type="project" value="UniProtKB-KW"/>
</dbReference>
<dbReference type="OrthoDB" id="278697at2"/>
<comment type="cofactor">
    <cofactor evidence="1">
        <name>Fe(2+)</name>
        <dbReference type="ChEBI" id="CHEBI:29033"/>
    </cofactor>
</comment>
<dbReference type="SUPFAM" id="SSF51197">
    <property type="entry name" value="Clavaminate synthase-like"/>
    <property type="match status" value="1"/>
</dbReference>
<reference evidence="5 6" key="1">
    <citation type="submission" date="2018-06" db="EMBL/GenBank/DDBJ databases">
        <title>Lujinxingia sediminis gen. nov. sp. nov., a new facultative anaerobic member of the class Deltaproteobacteria, and proposal of Lujinxingaceae fam. nov.</title>
        <authorList>
            <person name="Guo L.-Y."/>
            <person name="Li C.-M."/>
            <person name="Wang S."/>
            <person name="Du Z.-J."/>
        </authorList>
    </citation>
    <scope>NUCLEOTIDE SEQUENCE [LARGE SCALE GENOMIC DNA]</scope>
    <source>
        <strain evidence="5 6">FA350</strain>
    </source>
</reference>
<evidence type="ECO:0000256" key="2">
    <source>
        <dbReference type="ARBA" id="ARBA00023002"/>
    </source>
</evidence>
<dbReference type="InterPro" id="IPR050411">
    <property type="entry name" value="AlphaKG_dependent_hydroxylases"/>
</dbReference>
<evidence type="ECO:0000256" key="3">
    <source>
        <dbReference type="ARBA" id="ARBA00023194"/>
    </source>
</evidence>
<evidence type="ECO:0000259" key="4">
    <source>
        <dbReference type="Pfam" id="PF02668"/>
    </source>
</evidence>
<dbReference type="InterPro" id="IPR009836">
    <property type="entry name" value="GRDP-like"/>
</dbReference>
<dbReference type="Pfam" id="PF07173">
    <property type="entry name" value="GRDP-like"/>
    <property type="match status" value="1"/>
</dbReference>